<evidence type="ECO:0000256" key="6">
    <source>
        <dbReference type="ARBA" id="ARBA00022679"/>
    </source>
</evidence>
<feature type="region of interest" description="Disordered" evidence="23">
    <location>
        <begin position="669"/>
        <end position="698"/>
    </location>
</feature>
<evidence type="ECO:0000256" key="2">
    <source>
        <dbReference type="ARBA" id="ARBA00012513"/>
    </source>
</evidence>
<dbReference type="InterPro" id="IPR006575">
    <property type="entry name" value="RWD_dom"/>
</dbReference>
<dbReference type="InterPro" id="IPR000719">
    <property type="entry name" value="Prot_kinase_dom"/>
</dbReference>
<evidence type="ECO:0000256" key="19">
    <source>
        <dbReference type="PIRSR" id="PIRSR000660-1"/>
    </source>
</evidence>
<evidence type="ECO:0000256" key="8">
    <source>
        <dbReference type="ARBA" id="ARBA00022741"/>
    </source>
</evidence>
<dbReference type="Pfam" id="PF13393">
    <property type="entry name" value="tRNA-synt_His"/>
    <property type="match status" value="1"/>
</dbReference>
<dbReference type="PROSITE" id="PS00107">
    <property type="entry name" value="PROTEIN_KINASE_ATP"/>
    <property type="match status" value="1"/>
</dbReference>
<dbReference type="PANTHER" id="PTHR11042">
    <property type="entry name" value="EUKARYOTIC TRANSLATION INITIATION FACTOR 2-ALPHA KINASE EIF2-ALPHA KINASE -RELATED"/>
    <property type="match status" value="1"/>
</dbReference>
<dbReference type="PIRSF" id="PIRSF000660">
    <property type="entry name" value="Ser/Thr_PK_GCN2"/>
    <property type="match status" value="1"/>
</dbReference>
<evidence type="ECO:0000256" key="13">
    <source>
        <dbReference type="ARBA" id="ARBA00023016"/>
    </source>
</evidence>
<dbReference type="FunFam" id="1.10.510.10:FF:000856">
    <property type="entry name" value="eIF-2-alpha kinase GCN2"/>
    <property type="match status" value="1"/>
</dbReference>
<dbReference type="SUPFAM" id="SSF55681">
    <property type="entry name" value="Class II aaRS and biotin synthetases"/>
    <property type="match status" value="1"/>
</dbReference>
<keyword evidence="6" id="KW-0808">Transferase</keyword>
<dbReference type="EMBL" id="LN890568">
    <property type="protein sequence ID" value="CUS23713.1"/>
    <property type="molecule type" value="Genomic_DNA"/>
</dbReference>
<feature type="domain" description="RWD" evidence="25">
    <location>
        <begin position="17"/>
        <end position="129"/>
    </location>
</feature>
<dbReference type="GO" id="GO:0005829">
    <property type="term" value="C:cytosol"/>
    <property type="evidence" value="ECO:0007669"/>
    <property type="project" value="TreeGrafter"/>
</dbReference>
<feature type="binding site" evidence="20">
    <location>
        <begin position="605"/>
        <end position="613"/>
    </location>
    <ligand>
        <name>ATP</name>
        <dbReference type="ChEBI" id="CHEBI:30616"/>
    </ligand>
</feature>
<dbReference type="PROSITE" id="PS50908">
    <property type="entry name" value="RWD"/>
    <property type="match status" value="1"/>
</dbReference>
<evidence type="ECO:0000256" key="1">
    <source>
        <dbReference type="ARBA" id="ARBA00004496"/>
    </source>
</evidence>
<dbReference type="InterPro" id="IPR045864">
    <property type="entry name" value="aa-tRNA-synth_II/BPL/LPL"/>
</dbReference>
<dbReference type="Pfam" id="PF12745">
    <property type="entry name" value="HGTP_anticodon2"/>
    <property type="match status" value="1"/>
</dbReference>
<dbReference type="FunFam" id="1.10.510.10:FF:001061">
    <property type="entry name" value="eIF-2-alpha kinase GCN2"/>
    <property type="match status" value="1"/>
</dbReference>
<keyword evidence="5" id="KW-0820">tRNA-binding</keyword>
<dbReference type="GO" id="GO:0005634">
    <property type="term" value="C:nucleus"/>
    <property type="evidence" value="ECO:0007669"/>
    <property type="project" value="TreeGrafter"/>
</dbReference>
<dbReference type="InterPro" id="IPR008271">
    <property type="entry name" value="Ser/Thr_kinase_AS"/>
</dbReference>
<organism evidence="26 27">
    <name type="scientific">Lachancea quebecensis</name>
    <dbReference type="NCBI Taxonomy" id="1654605"/>
    <lineage>
        <taxon>Eukaryota</taxon>
        <taxon>Fungi</taxon>
        <taxon>Dikarya</taxon>
        <taxon>Ascomycota</taxon>
        <taxon>Saccharomycotina</taxon>
        <taxon>Saccharomycetes</taxon>
        <taxon>Saccharomycetales</taxon>
        <taxon>Saccharomycetaceae</taxon>
        <taxon>Lachancea</taxon>
    </lineage>
</organism>
<dbReference type="Gene3D" id="1.10.510.10">
    <property type="entry name" value="Transferase(Phosphotransferase) domain 1"/>
    <property type="match status" value="2"/>
</dbReference>
<keyword evidence="14" id="KW-0010">Activator</keyword>
<keyword evidence="12" id="KW-0694">RNA-binding</keyword>
<dbReference type="GO" id="GO:0004694">
    <property type="term" value="F:eukaryotic translation initiation factor 2alpha kinase activity"/>
    <property type="evidence" value="ECO:0007669"/>
    <property type="project" value="InterPro"/>
</dbReference>
<feature type="compositionally biased region" description="Acidic residues" evidence="23">
    <location>
        <begin position="731"/>
        <end position="747"/>
    </location>
</feature>
<dbReference type="GO" id="GO:0000049">
    <property type="term" value="F:tRNA binding"/>
    <property type="evidence" value="ECO:0007669"/>
    <property type="project" value="UniProtKB-KW"/>
</dbReference>
<keyword evidence="3" id="KW-0963">Cytoplasm</keyword>
<dbReference type="GO" id="GO:0009893">
    <property type="term" value="P:positive regulation of metabolic process"/>
    <property type="evidence" value="ECO:0007669"/>
    <property type="project" value="UniProtKB-ARBA"/>
</dbReference>
<dbReference type="Gene3D" id="3.30.930.10">
    <property type="entry name" value="Bira Bifunctional Protein, Domain 2"/>
    <property type="match status" value="1"/>
</dbReference>
<feature type="region of interest" description="Disordered" evidence="23">
    <location>
        <begin position="766"/>
        <end position="787"/>
    </location>
</feature>
<dbReference type="FunFam" id="3.30.200.20:FF:000379">
    <property type="entry name" value="eIF-2-alpha kinase GCN2"/>
    <property type="match status" value="1"/>
</dbReference>
<comment type="subcellular location">
    <subcellularLocation>
        <location evidence="1">Cytoplasm</location>
    </subcellularLocation>
</comment>
<evidence type="ECO:0000256" key="17">
    <source>
        <dbReference type="ARBA" id="ARBA00048679"/>
    </source>
</evidence>
<feature type="binding site" evidence="21">
    <location>
        <position position="629"/>
    </location>
    <ligand>
        <name>ATP</name>
        <dbReference type="ChEBI" id="CHEBI:30616"/>
    </ligand>
</feature>
<keyword evidence="8 20" id="KW-0547">Nucleotide-binding</keyword>
<dbReference type="InterPro" id="IPR041715">
    <property type="entry name" value="HisRS-like_core"/>
</dbReference>
<dbReference type="InterPro" id="IPR016255">
    <property type="entry name" value="Gcn2"/>
</dbReference>
<evidence type="ECO:0000313" key="26">
    <source>
        <dbReference type="EMBL" id="CUS23713.1"/>
    </source>
</evidence>
<name>A0A0P1KWM1_9SACH</name>
<dbReference type="PROSITE" id="PS50011">
    <property type="entry name" value="PROTEIN_KINASE_DOM"/>
    <property type="match status" value="2"/>
</dbReference>
<feature type="domain" description="Protein kinase" evidence="24">
    <location>
        <begin position="599"/>
        <end position="1030"/>
    </location>
</feature>
<keyword evidence="4" id="KW-0723">Serine/threonine-protein kinase</keyword>
<dbReference type="InterPro" id="IPR011009">
    <property type="entry name" value="Kinase-like_dom_sf"/>
</dbReference>
<keyword evidence="7" id="KW-0677">Repeat</keyword>
<dbReference type="SUPFAM" id="SSF54495">
    <property type="entry name" value="UBC-like"/>
    <property type="match status" value="1"/>
</dbReference>
<feature type="active site" description="Proton acceptor" evidence="19">
    <location>
        <position position="884"/>
    </location>
</feature>
<proteinExistence type="inferred from homology"/>
<dbReference type="SMART" id="SM00591">
    <property type="entry name" value="RWD"/>
    <property type="match status" value="1"/>
</dbReference>
<dbReference type="InterPro" id="IPR050339">
    <property type="entry name" value="CC_SR_Kinase"/>
</dbReference>
<evidence type="ECO:0000256" key="5">
    <source>
        <dbReference type="ARBA" id="ARBA00022555"/>
    </source>
</evidence>
<dbReference type="CDD" id="cd14012">
    <property type="entry name" value="PK_eIF2AK_GCN2_rpt1"/>
    <property type="match status" value="1"/>
</dbReference>
<dbReference type="InterPro" id="IPR017441">
    <property type="entry name" value="Protein_kinase_ATP_BS"/>
</dbReference>
<comment type="catalytic activity">
    <reaction evidence="16">
        <text>L-threonyl-[protein] + ATP = O-phospho-L-threonyl-[protein] + ADP + H(+)</text>
        <dbReference type="Rhea" id="RHEA:46608"/>
        <dbReference type="Rhea" id="RHEA-COMP:11060"/>
        <dbReference type="Rhea" id="RHEA-COMP:11605"/>
        <dbReference type="ChEBI" id="CHEBI:15378"/>
        <dbReference type="ChEBI" id="CHEBI:30013"/>
        <dbReference type="ChEBI" id="CHEBI:30616"/>
        <dbReference type="ChEBI" id="CHEBI:61977"/>
        <dbReference type="ChEBI" id="CHEBI:456216"/>
        <dbReference type="EC" id="2.7.11.1"/>
    </reaction>
</comment>
<evidence type="ECO:0000256" key="22">
    <source>
        <dbReference type="SAM" id="Coils"/>
    </source>
</evidence>
<evidence type="ECO:0000256" key="18">
    <source>
        <dbReference type="ARBA" id="ARBA00073598"/>
    </source>
</evidence>
<sequence>MAPGSWTLDQNYELQKNELEAIKCIYMDDFVDKTVQKSSWDKHPLIQFEISLRSTDQEPAESSLTLDVTLPARYPQELPAINFKNIQNVLGSYLTSIKAEINEIHKRSKGREEIIFEITSLVQEKLDEAQSSANTQSLEDERLQRIEDEKKRLEEEESKRQEDVKVERLKEQKLIDEIVRKEMEKRQDDDLSFKPDSTIDFNPPVDWITSGEAYVFPTMIRAKLPNNSFYNFRAVVNPQEVKLSNDLLGFSKQFLVKPYIPPESPLANTLASSDIMDNFFYLLTIVTLDNPYFNTNNGKRDISNLEKELDSLLHVRHDNINRLYAFAVERTGRNNSSYAWKIRILNEYSPLSLVGDVVDSVGYVNIATARGWVLRLIEGLESLHKQGVVHKGVNLQTVTLAKDADFGTTIPKLLHSGYGYTILNLLSAHPNKAGPKVEIMEQPWIAPELIRFTNSKPQRKTDVWELGVLFVQTINGADTVAKYSSPQEFLSNTPMDESLFDFLQKLLEPELKKRFGPLELLPMKFLRTNLDPTINKNLFPDSTSISAMNSSAALASGPEPRSSMSLSTNTGDIRRRSFNVSSRYSSTNPSSNSRYATDFEEIAVLGKGAFGQVVKARNALDSRYYAVKKIRHSEEKLSSILSEVMLLASLNHQYVVRYYAAWLEEDTQEEAVASSDDEETDSEETSESDAYTESSTFNSTGQAFNSGWDFISNSLQASNYPEIVFANSSTDNDEEKENECESEDFDSSESGASTALSKDLFLSKQKRSENNHHCSQKNRRKGFFSRGTNAETQGLKAGIKEDCKNDSKVVPRYAGEGIQAARRYPRRGGKSTLFIQMEYCENRTLFDLIHNENLSAQREEYWKLFREILDALSYIHSQGIIHRDLKPMNIFIDESRNIKIGDFGLAKNVNKPVDLLRMDSHMSTTSAEDLTSAVGTALYVAVEVLTGSGNYNEKIDMYSLGIIFFEMIYSFNTGMERVNDIKKLRSASIEFPSDFDDTKLAVEKKIIKQLLDHDPKKRPDAKTLLRSGLLPVKHQDDVIKEALRNLADPSSPWQQQVKESLFAQPYSVTNDILFDNHKVFSTPFNQLLKSQMMDEIIKIFKRHGGIENNEPPMIFPKAPVYSTQNVYEVLDKGGSVLQLQYDLTYPMARYISKGPNCVSKQYRVQYVYRPPQHAQPSTEPRRFVEVDFDIITPPNSETPFYDAESIKVIDEIVIQLPIFGKTNTIFSVNHADILESVFNFCSIDKAQRSLVSHMLSQVGFAKTFKDVKNELKSVLNISSTSLNDLELFDFRLDFESAKKRLQKVMVDSPYLAKVEESLQYISKVINFLKPLKVSRNIVICPISNYNWGFYKGNMMFQAIYDDEKSRSLIAAGGRYDSLISLIARPSGGKINNIQKAVGFNLAWETILAVAQNYFKLATGKNTKKRGSLIKDVPLEWKPMRCEVLVSSFSNTILNTIGVEILNQLWKAGISADFVHNCYTVDDVVSAAQRDGVNWVILIKQQKYSAPSNKRRYKPLKVKKLGSELDVDLDFDEFLAIYQHETESKFASSDFPQILESNPIPTDEKRWEDFTSAEESQDGASDTSAIGRNAQKVVYIPNMATRAKKSNKKDKWVYEDSARNASRAIISSLSTAPIFAVDAVRDETLEIISVTSLAQKDEWLRKIFGVGNNSAPRSFATSIYNNLAKEASKGGKWAIVHCDKTGKSCVVDLQR</sequence>
<dbReference type="FunFam" id="3.10.110.10:FF:000050">
    <property type="entry name" value="eIF-2-alpha kinase GCN2"/>
    <property type="match status" value="1"/>
</dbReference>
<evidence type="ECO:0000259" key="25">
    <source>
        <dbReference type="PROSITE" id="PS50908"/>
    </source>
</evidence>
<dbReference type="InterPro" id="IPR036621">
    <property type="entry name" value="Anticodon-bd_dom_sf"/>
</dbReference>
<dbReference type="GO" id="GO:0005524">
    <property type="term" value="F:ATP binding"/>
    <property type="evidence" value="ECO:0007669"/>
    <property type="project" value="UniProtKB-UniRule"/>
</dbReference>
<feature type="compositionally biased region" description="Acidic residues" evidence="23">
    <location>
        <begin position="669"/>
        <end position="687"/>
    </location>
</feature>
<evidence type="ECO:0000256" key="14">
    <source>
        <dbReference type="ARBA" id="ARBA00023159"/>
    </source>
</evidence>
<dbReference type="CDD" id="cd23823">
    <property type="entry name" value="RWD_GCN2"/>
    <property type="match status" value="1"/>
</dbReference>
<feature type="coiled-coil region" evidence="22">
    <location>
        <begin position="136"/>
        <end position="172"/>
    </location>
</feature>
<evidence type="ECO:0000313" key="27">
    <source>
        <dbReference type="Proteomes" id="UP000236544"/>
    </source>
</evidence>
<dbReference type="Pfam" id="PF05773">
    <property type="entry name" value="RWD"/>
    <property type="match status" value="1"/>
</dbReference>
<evidence type="ECO:0000259" key="24">
    <source>
        <dbReference type="PROSITE" id="PS50011"/>
    </source>
</evidence>
<dbReference type="GO" id="GO:1990625">
    <property type="term" value="P:negative regulation of cytoplasmic translational initiation in response to stress"/>
    <property type="evidence" value="ECO:0007669"/>
    <property type="project" value="TreeGrafter"/>
</dbReference>
<dbReference type="SUPFAM" id="SSF56112">
    <property type="entry name" value="Protein kinase-like (PK-like)"/>
    <property type="match status" value="2"/>
</dbReference>
<dbReference type="Gene3D" id="3.40.50.800">
    <property type="entry name" value="Anticodon-binding domain"/>
    <property type="match status" value="1"/>
</dbReference>
<dbReference type="OrthoDB" id="341578at2759"/>
<evidence type="ECO:0000256" key="7">
    <source>
        <dbReference type="ARBA" id="ARBA00022737"/>
    </source>
</evidence>
<evidence type="ECO:0000256" key="10">
    <source>
        <dbReference type="ARBA" id="ARBA00022840"/>
    </source>
</evidence>
<keyword evidence="22" id="KW-0175">Coiled coil</keyword>
<keyword evidence="27" id="KW-1185">Reference proteome</keyword>
<comment type="catalytic activity">
    <reaction evidence="17">
        <text>L-seryl-[protein] + ATP = O-phospho-L-seryl-[protein] + ADP + H(+)</text>
        <dbReference type="Rhea" id="RHEA:17989"/>
        <dbReference type="Rhea" id="RHEA-COMP:9863"/>
        <dbReference type="Rhea" id="RHEA-COMP:11604"/>
        <dbReference type="ChEBI" id="CHEBI:15378"/>
        <dbReference type="ChEBI" id="CHEBI:29999"/>
        <dbReference type="ChEBI" id="CHEBI:30616"/>
        <dbReference type="ChEBI" id="CHEBI:83421"/>
        <dbReference type="ChEBI" id="CHEBI:456216"/>
        <dbReference type="EC" id="2.7.11.1"/>
    </reaction>
</comment>
<evidence type="ECO:0000256" key="23">
    <source>
        <dbReference type="SAM" id="MobiDB-lite"/>
    </source>
</evidence>
<gene>
    <name evidence="26" type="ORF">LAQU0_S11e02586g</name>
</gene>
<evidence type="ECO:0000256" key="11">
    <source>
        <dbReference type="ARBA" id="ARBA00022845"/>
    </source>
</evidence>
<dbReference type="CDD" id="cd22265">
    <property type="entry name" value="UDM1_RNF168"/>
    <property type="match status" value="1"/>
</dbReference>
<protein>
    <recommendedName>
        <fullName evidence="18">eIF-2-alpha kinase GCN2</fullName>
        <ecNumber evidence="2">2.7.11.1</ecNumber>
    </recommendedName>
</protein>
<dbReference type="Gene3D" id="3.30.200.20">
    <property type="entry name" value="Phosphorylase Kinase, domain 1"/>
    <property type="match status" value="1"/>
</dbReference>
<keyword evidence="11" id="KW-0810">Translation regulation</keyword>
<evidence type="ECO:0000256" key="4">
    <source>
        <dbReference type="ARBA" id="ARBA00022527"/>
    </source>
</evidence>
<dbReference type="Gene3D" id="3.10.110.10">
    <property type="entry name" value="Ubiquitin Conjugating Enzyme"/>
    <property type="match status" value="1"/>
</dbReference>
<dbReference type="SMART" id="SM00220">
    <property type="entry name" value="S_TKc"/>
    <property type="match status" value="1"/>
</dbReference>
<keyword evidence="10 20" id="KW-0067">ATP-binding</keyword>
<dbReference type="CDD" id="cd14046">
    <property type="entry name" value="STKc_EIF2AK4_GCN2_rpt2"/>
    <property type="match status" value="1"/>
</dbReference>
<comment type="similarity">
    <text evidence="15">Belongs to the protein kinase superfamily. Ser/Thr protein kinase family. GCN2 subfamily.</text>
</comment>
<reference evidence="27" key="1">
    <citation type="submission" date="2015-10" db="EMBL/GenBank/DDBJ databases">
        <authorList>
            <person name="Devillers H."/>
        </authorList>
    </citation>
    <scope>NUCLEOTIDE SEQUENCE [LARGE SCALE GENOMIC DNA]</scope>
</reference>
<dbReference type="PANTHER" id="PTHR11042:SF136">
    <property type="entry name" value="EIF-2-ALPHA KINASE GCN2"/>
    <property type="match status" value="1"/>
</dbReference>
<dbReference type="GO" id="GO:0000077">
    <property type="term" value="P:DNA damage checkpoint signaling"/>
    <property type="evidence" value="ECO:0007669"/>
    <property type="project" value="InterPro"/>
</dbReference>
<feature type="compositionally biased region" description="Basic residues" evidence="23">
    <location>
        <begin position="774"/>
        <end position="783"/>
    </location>
</feature>
<evidence type="ECO:0000256" key="21">
    <source>
        <dbReference type="PROSITE-ProRule" id="PRU10141"/>
    </source>
</evidence>
<evidence type="ECO:0000256" key="15">
    <source>
        <dbReference type="ARBA" id="ARBA00037982"/>
    </source>
</evidence>
<dbReference type="Proteomes" id="UP000236544">
    <property type="component" value="Unassembled WGS sequence"/>
</dbReference>
<keyword evidence="13" id="KW-0346">Stress response</keyword>
<evidence type="ECO:0000256" key="9">
    <source>
        <dbReference type="ARBA" id="ARBA00022777"/>
    </source>
</evidence>
<feature type="binding site" evidence="20">
    <location>
        <position position="628"/>
    </location>
    <ligand>
        <name>ATP</name>
        <dbReference type="ChEBI" id="CHEBI:30616"/>
    </ligand>
</feature>
<dbReference type="GO" id="GO:0140469">
    <property type="term" value="P:GCN2-mediated signaling"/>
    <property type="evidence" value="ECO:0007669"/>
    <property type="project" value="UniProtKB-ARBA"/>
</dbReference>
<evidence type="ECO:0000256" key="3">
    <source>
        <dbReference type="ARBA" id="ARBA00022490"/>
    </source>
</evidence>
<keyword evidence="9" id="KW-0418">Kinase</keyword>
<dbReference type="EC" id="2.7.11.1" evidence="2"/>
<feature type="region of interest" description="Disordered" evidence="23">
    <location>
        <begin position="727"/>
        <end position="753"/>
    </location>
</feature>
<evidence type="ECO:0000256" key="16">
    <source>
        <dbReference type="ARBA" id="ARBA00047899"/>
    </source>
</evidence>
<dbReference type="InterPro" id="IPR024435">
    <property type="entry name" value="HisRS-related_dom"/>
</dbReference>
<accession>A0A0P1KWM1</accession>
<dbReference type="Pfam" id="PF00069">
    <property type="entry name" value="Pkinase"/>
    <property type="match status" value="3"/>
</dbReference>
<feature type="domain" description="Protein kinase" evidence="24">
    <location>
        <begin position="218"/>
        <end position="526"/>
    </location>
</feature>
<evidence type="ECO:0000256" key="12">
    <source>
        <dbReference type="ARBA" id="ARBA00022884"/>
    </source>
</evidence>
<evidence type="ECO:0000256" key="20">
    <source>
        <dbReference type="PIRSR" id="PIRSR000660-2"/>
    </source>
</evidence>
<feature type="region of interest" description="Disordered" evidence="23">
    <location>
        <begin position="550"/>
        <end position="569"/>
    </location>
</feature>
<dbReference type="InterPro" id="IPR016135">
    <property type="entry name" value="UBQ-conjugating_enzyme/RWD"/>
</dbReference>
<dbReference type="PROSITE" id="PS00108">
    <property type="entry name" value="PROTEIN_KINASE_ST"/>
    <property type="match status" value="1"/>
</dbReference>